<dbReference type="GeneID" id="100837641"/>
<evidence type="ECO:0000313" key="9">
    <source>
        <dbReference type="EMBL" id="KQK20352.1"/>
    </source>
</evidence>
<accession>I1H2M3</accession>
<evidence type="ECO:0000256" key="2">
    <source>
        <dbReference type="ARBA" id="ARBA00007107"/>
    </source>
</evidence>
<evidence type="ECO:0000256" key="1">
    <source>
        <dbReference type="ARBA" id="ARBA00004613"/>
    </source>
</evidence>
<dbReference type="PRINTS" id="PR00809">
    <property type="entry name" value="RAGALLERGEN"/>
</dbReference>
<evidence type="ECO:0000313" key="11">
    <source>
        <dbReference type="Proteomes" id="UP000008810"/>
    </source>
</evidence>
<dbReference type="AlphaFoldDB" id="I1H2M3"/>
<dbReference type="OMA" id="GEWCWAG"/>
<dbReference type="EMBL" id="CM000880">
    <property type="protein sequence ID" value="KQK20352.1"/>
    <property type="molecule type" value="Genomic_DNA"/>
</dbReference>
<name>I1H2M3_BRADI</name>
<dbReference type="PRINTS" id="PR00808">
    <property type="entry name" value="AMLASEINHBTR"/>
</dbReference>
<dbReference type="InterPro" id="IPR002411">
    <property type="entry name" value="Allergen/amylase_inhib_rice"/>
</dbReference>
<evidence type="ECO:0000256" key="7">
    <source>
        <dbReference type="SAM" id="SignalP"/>
    </source>
</evidence>
<dbReference type="Pfam" id="PF00234">
    <property type="entry name" value="Tryp_alpha_amyl"/>
    <property type="match status" value="1"/>
</dbReference>
<evidence type="ECO:0000256" key="6">
    <source>
        <dbReference type="ARBA" id="ARBA00023157"/>
    </source>
</evidence>
<keyword evidence="6" id="KW-1015">Disulfide bond</keyword>
<dbReference type="EnsemblPlants" id="KQK20352">
    <property type="protein sequence ID" value="KQK20352"/>
    <property type="gene ID" value="BRADI_1g54000v3"/>
</dbReference>
<dbReference type="RefSeq" id="XP_003561294.1">
    <property type="nucleotide sequence ID" value="XM_003561246.4"/>
</dbReference>
<dbReference type="Gene3D" id="1.10.110.10">
    <property type="entry name" value="Plant lipid-transfer and hydrophobic proteins"/>
    <property type="match status" value="1"/>
</dbReference>
<comment type="subcellular location">
    <subcellularLocation>
        <location evidence="1">Secreted</location>
    </subcellularLocation>
</comment>
<reference evidence="10" key="3">
    <citation type="submission" date="2018-08" db="UniProtKB">
        <authorList>
            <consortium name="EnsemblPlants"/>
        </authorList>
    </citation>
    <scope>IDENTIFICATION</scope>
    <source>
        <strain evidence="10">cv. Bd21</strain>
    </source>
</reference>
<keyword evidence="11" id="KW-1185">Reference proteome</keyword>
<organism evidence="10">
    <name type="scientific">Brachypodium distachyon</name>
    <name type="common">Purple false brome</name>
    <name type="synonym">Trachynia distachya</name>
    <dbReference type="NCBI Taxonomy" id="15368"/>
    <lineage>
        <taxon>Eukaryota</taxon>
        <taxon>Viridiplantae</taxon>
        <taxon>Streptophyta</taxon>
        <taxon>Embryophyta</taxon>
        <taxon>Tracheophyta</taxon>
        <taxon>Spermatophyta</taxon>
        <taxon>Magnoliopsida</taxon>
        <taxon>Liliopsida</taxon>
        <taxon>Poales</taxon>
        <taxon>Poaceae</taxon>
        <taxon>BOP clade</taxon>
        <taxon>Pooideae</taxon>
        <taxon>Stipodae</taxon>
        <taxon>Brachypodieae</taxon>
        <taxon>Brachypodium</taxon>
    </lineage>
</organism>
<dbReference type="PANTHER" id="PTHR34481:SF8">
    <property type="entry name" value="SEED ALLERGENIC PROTEIN RAG1"/>
    <property type="match status" value="1"/>
</dbReference>
<dbReference type="GO" id="GO:0004867">
    <property type="term" value="F:serine-type endopeptidase inhibitor activity"/>
    <property type="evidence" value="ECO:0007669"/>
    <property type="project" value="InterPro"/>
</dbReference>
<dbReference type="SUPFAM" id="SSF47699">
    <property type="entry name" value="Bifunctional inhibitor/lipid-transfer protein/seed storage 2S albumin"/>
    <property type="match status" value="1"/>
</dbReference>
<evidence type="ECO:0000313" key="10">
    <source>
        <dbReference type="EnsemblPlants" id="KQK20352"/>
    </source>
</evidence>
<dbReference type="InterPro" id="IPR016140">
    <property type="entry name" value="Bifunc_inhib/LTP/seed_store"/>
</dbReference>
<evidence type="ECO:0000259" key="8">
    <source>
        <dbReference type="Pfam" id="PF00234"/>
    </source>
</evidence>
<feature type="signal peptide" evidence="7">
    <location>
        <begin position="1"/>
        <end position="21"/>
    </location>
</feature>
<dbReference type="KEGG" id="bdi:100837641"/>
<comment type="similarity">
    <text evidence="2">Belongs to the protease inhibitor I6 (cereal trypsin/alpha-amylase inhibitor) family.</text>
</comment>
<reference evidence="9 10" key="1">
    <citation type="journal article" date="2010" name="Nature">
        <title>Genome sequencing and analysis of the model grass Brachypodium distachyon.</title>
        <authorList>
            <consortium name="International Brachypodium Initiative"/>
        </authorList>
    </citation>
    <scope>NUCLEOTIDE SEQUENCE [LARGE SCALE GENOMIC DNA]</scope>
    <source>
        <strain evidence="9">Bd21</strain>
        <strain evidence="10">cv. Bd21</strain>
    </source>
</reference>
<dbReference type="InterPro" id="IPR036312">
    <property type="entry name" value="Bifun_inhib/LTP/seed_sf"/>
</dbReference>
<dbReference type="InterPro" id="IPR006105">
    <property type="entry name" value="Allergen/tryp_amyl_inhib_CS"/>
</dbReference>
<feature type="chain" id="PRO_5014094268" description="Bifunctional inhibitor/plant lipid transfer protein/seed storage helical domain-containing protein" evidence="7">
    <location>
        <begin position="22"/>
        <end position="174"/>
    </location>
</feature>
<dbReference type="HOGENOM" id="CLU_140628_0_0_1"/>
<dbReference type="Gramene" id="KQK20352">
    <property type="protein sequence ID" value="KQK20352"/>
    <property type="gene ID" value="BRADI_1g54000v3"/>
</dbReference>
<dbReference type="CDD" id="cd00261">
    <property type="entry name" value="AAI_SS"/>
    <property type="match status" value="1"/>
</dbReference>
<gene>
    <name evidence="10" type="primary">LOC100837641</name>
    <name evidence="9" type="ORF">BRADI_1g54000v3</name>
</gene>
<keyword evidence="3" id="KW-0964">Secreted</keyword>
<dbReference type="PANTHER" id="PTHR34481">
    <property type="entry name" value="TRYPSIN/FACTOR XIIA INHIBITOR-RELATED"/>
    <property type="match status" value="1"/>
</dbReference>
<reference evidence="9" key="2">
    <citation type="submission" date="2017-06" db="EMBL/GenBank/DDBJ databases">
        <title>WGS assembly of Brachypodium distachyon.</title>
        <authorList>
            <consortium name="The International Brachypodium Initiative"/>
            <person name="Lucas S."/>
            <person name="Harmon-Smith M."/>
            <person name="Lail K."/>
            <person name="Tice H."/>
            <person name="Grimwood J."/>
            <person name="Bruce D."/>
            <person name="Barry K."/>
            <person name="Shu S."/>
            <person name="Lindquist E."/>
            <person name="Wang M."/>
            <person name="Pitluck S."/>
            <person name="Vogel J.P."/>
            <person name="Garvin D.F."/>
            <person name="Mockler T.C."/>
            <person name="Schmutz J."/>
            <person name="Rokhsar D."/>
            <person name="Bevan M.W."/>
        </authorList>
    </citation>
    <scope>NUCLEOTIDE SEQUENCE</scope>
    <source>
        <strain evidence="9">Bd21</strain>
    </source>
</reference>
<evidence type="ECO:0000256" key="5">
    <source>
        <dbReference type="ARBA" id="ARBA00022729"/>
    </source>
</evidence>
<dbReference type="GO" id="GO:0015066">
    <property type="term" value="F:alpha-amylase inhibitor activity"/>
    <property type="evidence" value="ECO:0007669"/>
    <property type="project" value="UniProtKB-KW"/>
</dbReference>
<keyword evidence="5 7" id="KW-0732">Signal</keyword>
<proteinExistence type="inferred from homology"/>
<protein>
    <recommendedName>
        <fullName evidence="8">Bifunctional inhibitor/plant lipid transfer protein/seed storage helical domain-containing protein</fullName>
    </recommendedName>
</protein>
<dbReference type="PROSITE" id="PS00426">
    <property type="entry name" value="CEREAL_TRYP_AMYL_INH"/>
    <property type="match status" value="1"/>
</dbReference>
<dbReference type="PIRSF" id="PIRSF001657">
    <property type="entry name" value="Allergen/amylase_inhib"/>
    <property type="match status" value="1"/>
</dbReference>
<evidence type="ECO:0000256" key="4">
    <source>
        <dbReference type="ARBA" id="ARBA00022579"/>
    </source>
</evidence>
<dbReference type="eggNOG" id="ENOG502R43K">
    <property type="taxonomic scope" value="Eukaryota"/>
</dbReference>
<feature type="domain" description="Bifunctional inhibitor/plant lipid transfer protein/seed storage helical" evidence="8">
    <location>
        <begin position="64"/>
        <end position="154"/>
    </location>
</feature>
<dbReference type="OrthoDB" id="652066at2759"/>
<dbReference type="GO" id="GO:0005576">
    <property type="term" value="C:extracellular region"/>
    <property type="evidence" value="ECO:0007669"/>
    <property type="project" value="UniProtKB-SubCell"/>
</dbReference>
<dbReference type="Proteomes" id="UP000008810">
    <property type="component" value="Chromosome 1"/>
</dbReference>
<dbReference type="InterPro" id="IPR006106">
    <property type="entry name" value="Allergen/soft/tryp_amyl_inhib"/>
</dbReference>
<keyword evidence="4" id="KW-0022">Alpha-amylase inhibitor</keyword>
<sequence length="174" mass="18593">MAYNKVVAFSVLLVLSMLAAATNSMAAAAAARYGAVANTPGEWCWAGMGFPVYPFPRCRALVKSQCLGAQAAQSSVREDCCRQLAAIPDDFCKCPALGAMRDSMYKELGVVMKGEGVGDGTVEAAEIFPGCRTEVMDRAIASIPAFCNQRIPIGTDGVCYWLSYYQHPKQVTSA</sequence>
<evidence type="ECO:0000256" key="3">
    <source>
        <dbReference type="ARBA" id="ARBA00022525"/>
    </source>
</evidence>